<accession>A0ABW2YU98</accession>
<dbReference type="RefSeq" id="WP_377098887.1">
    <property type="nucleotide sequence ID" value="NZ_JBHTHU010000005.1"/>
</dbReference>
<comment type="caution">
    <text evidence="2">The sequence shown here is derived from an EMBL/GenBank/DDBJ whole genome shotgun (WGS) entry which is preliminary data.</text>
</comment>
<keyword evidence="3" id="KW-1185">Reference proteome</keyword>
<evidence type="ECO:0000256" key="1">
    <source>
        <dbReference type="SAM" id="SignalP"/>
    </source>
</evidence>
<protein>
    <recommendedName>
        <fullName evidence="4">Outer membrane protein beta-barrel domain-containing protein</fullName>
    </recommendedName>
</protein>
<reference evidence="3" key="1">
    <citation type="journal article" date="2019" name="Int. J. Syst. Evol. Microbiol.">
        <title>The Global Catalogue of Microorganisms (GCM) 10K type strain sequencing project: providing services to taxonomists for standard genome sequencing and annotation.</title>
        <authorList>
            <consortium name="The Broad Institute Genomics Platform"/>
            <consortium name="The Broad Institute Genome Sequencing Center for Infectious Disease"/>
            <person name="Wu L."/>
            <person name="Ma J."/>
        </authorList>
    </citation>
    <scope>NUCLEOTIDE SEQUENCE [LARGE SCALE GENOMIC DNA]</scope>
    <source>
        <strain evidence="3">CCUG 63418</strain>
    </source>
</reference>
<sequence length="302" mass="33789">MRKLITVAALLFMSMGGYAQAIIGKMYTITPDFVNVYGVDANNVFQKQYKFRAPSNTKFTVTGFDTSHNIKITFWRYNTTVYDTILTEPQKITLRKNYAKTNEYYEKLRSKAAVYDFDVKNAYIGKWANYKEFAITPEEFDVSVVPYYGVKNQFTWGVMTLPIKLRLGDSNKRFFSYEEKLNLGFVFGLRHQLEGTVQKSINYIAGVGIANVRTDSLSLKSGITPASTSAAAFSINAGVLYAHGSFQIGAFIGSDYLTGLQSRDWKYQGKPWIGLAVGISLFSNTDTKGGEGTNEQKGTGDK</sequence>
<evidence type="ECO:0000313" key="3">
    <source>
        <dbReference type="Proteomes" id="UP001596958"/>
    </source>
</evidence>
<keyword evidence="1" id="KW-0732">Signal</keyword>
<dbReference type="Proteomes" id="UP001596958">
    <property type="component" value="Unassembled WGS sequence"/>
</dbReference>
<dbReference type="EMBL" id="JBHTHU010000005">
    <property type="protein sequence ID" value="MFD0750014.1"/>
    <property type="molecule type" value="Genomic_DNA"/>
</dbReference>
<organism evidence="2 3">
    <name type="scientific">Mucilaginibacter calamicampi</name>
    <dbReference type="NCBI Taxonomy" id="1302352"/>
    <lineage>
        <taxon>Bacteria</taxon>
        <taxon>Pseudomonadati</taxon>
        <taxon>Bacteroidota</taxon>
        <taxon>Sphingobacteriia</taxon>
        <taxon>Sphingobacteriales</taxon>
        <taxon>Sphingobacteriaceae</taxon>
        <taxon>Mucilaginibacter</taxon>
    </lineage>
</organism>
<feature type="signal peptide" evidence="1">
    <location>
        <begin position="1"/>
        <end position="19"/>
    </location>
</feature>
<name>A0ABW2YU98_9SPHI</name>
<evidence type="ECO:0008006" key="4">
    <source>
        <dbReference type="Google" id="ProtNLM"/>
    </source>
</evidence>
<proteinExistence type="predicted"/>
<feature type="chain" id="PRO_5047029856" description="Outer membrane protein beta-barrel domain-containing protein" evidence="1">
    <location>
        <begin position="20"/>
        <end position="302"/>
    </location>
</feature>
<gene>
    <name evidence="2" type="ORF">ACFQZS_07665</name>
</gene>
<evidence type="ECO:0000313" key="2">
    <source>
        <dbReference type="EMBL" id="MFD0750014.1"/>
    </source>
</evidence>